<feature type="compositionally biased region" description="Polar residues" evidence="2">
    <location>
        <begin position="77"/>
        <end position="113"/>
    </location>
</feature>
<evidence type="ECO:0000313" key="6">
    <source>
        <dbReference type="Proteomes" id="UP000182584"/>
    </source>
</evidence>
<dbReference type="InterPro" id="IPR050922">
    <property type="entry name" value="LytR/CpsA/Psr_CW_biosynth"/>
</dbReference>
<protein>
    <submittedName>
        <fullName evidence="5">Transcriptional attenuator, LytR family</fullName>
    </submittedName>
</protein>
<dbReference type="PANTHER" id="PTHR33392:SF6">
    <property type="entry name" value="POLYISOPRENYL-TEICHOIC ACID--PEPTIDOGLYCAN TEICHOIC ACID TRANSFERASE TAGU"/>
    <property type="match status" value="1"/>
</dbReference>
<accession>A0A1H9NV66</accession>
<keyword evidence="3" id="KW-1133">Transmembrane helix</keyword>
<feature type="compositionally biased region" description="Basic and acidic residues" evidence="2">
    <location>
        <begin position="227"/>
        <end position="244"/>
    </location>
</feature>
<evidence type="ECO:0000259" key="4">
    <source>
        <dbReference type="Pfam" id="PF03816"/>
    </source>
</evidence>
<gene>
    <name evidence="5" type="ORF">SAMN04487884_10514</name>
</gene>
<proteinExistence type="inferred from homology"/>
<feature type="domain" description="Cell envelope-related transcriptional attenuator" evidence="4">
    <location>
        <begin position="538"/>
        <end position="693"/>
    </location>
</feature>
<comment type="similarity">
    <text evidence="1">Belongs to the LytR/CpsA/Psr (LCP) family.</text>
</comment>
<keyword evidence="3" id="KW-0472">Membrane</keyword>
<feature type="compositionally biased region" description="Basic and acidic residues" evidence="2">
    <location>
        <begin position="355"/>
        <end position="371"/>
    </location>
</feature>
<organism evidence="5 6">
    <name type="scientific">Butyrivibrio fibrisolvens</name>
    <dbReference type="NCBI Taxonomy" id="831"/>
    <lineage>
        <taxon>Bacteria</taxon>
        <taxon>Bacillati</taxon>
        <taxon>Bacillota</taxon>
        <taxon>Clostridia</taxon>
        <taxon>Lachnospirales</taxon>
        <taxon>Lachnospiraceae</taxon>
        <taxon>Butyrivibrio</taxon>
    </lineage>
</organism>
<evidence type="ECO:0000256" key="2">
    <source>
        <dbReference type="SAM" id="MobiDB-lite"/>
    </source>
</evidence>
<dbReference type="Gene3D" id="3.40.630.190">
    <property type="entry name" value="LCP protein"/>
    <property type="match status" value="1"/>
</dbReference>
<evidence type="ECO:0000256" key="3">
    <source>
        <dbReference type="SAM" id="Phobius"/>
    </source>
</evidence>
<evidence type="ECO:0000256" key="1">
    <source>
        <dbReference type="ARBA" id="ARBA00006068"/>
    </source>
</evidence>
<feature type="region of interest" description="Disordered" evidence="2">
    <location>
        <begin position="327"/>
        <end position="376"/>
    </location>
</feature>
<dbReference type="InterPro" id="IPR004474">
    <property type="entry name" value="LytR_CpsA_psr"/>
</dbReference>
<feature type="region of interest" description="Disordered" evidence="2">
    <location>
        <begin position="154"/>
        <end position="187"/>
    </location>
</feature>
<feature type="region of interest" description="Disordered" evidence="2">
    <location>
        <begin position="45"/>
        <end position="121"/>
    </location>
</feature>
<feature type="compositionally biased region" description="Polar residues" evidence="2">
    <location>
        <begin position="245"/>
        <end position="255"/>
    </location>
</feature>
<dbReference type="EMBL" id="FOGJ01000005">
    <property type="protein sequence ID" value="SER39243.1"/>
    <property type="molecule type" value="Genomic_DNA"/>
</dbReference>
<dbReference type="Pfam" id="PF03816">
    <property type="entry name" value="LytR_cpsA_psr"/>
    <property type="match status" value="1"/>
</dbReference>
<dbReference type="PANTHER" id="PTHR33392">
    <property type="entry name" value="POLYISOPRENYL-TEICHOIC ACID--PEPTIDOGLYCAN TEICHOIC ACID TRANSFERASE TAGU"/>
    <property type="match status" value="1"/>
</dbReference>
<reference evidence="5 6" key="1">
    <citation type="submission" date="2016-10" db="EMBL/GenBank/DDBJ databases">
        <authorList>
            <person name="de Groot N.N."/>
        </authorList>
    </citation>
    <scope>NUCLEOTIDE SEQUENCE [LARGE SCALE GENOMIC DNA]</scope>
    <source>
        <strain evidence="5 6">AR40</strain>
    </source>
</reference>
<feature type="region of interest" description="Disordered" evidence="2">
    <location>
        <begin position="219"/>
        <end position="263"/>
    </location>
</feature>
<evidence type="ECO:0000313" key="5">
    <source>
        <dbReference type="EMBL" id="SER39243.1"/>
    </source>
</evidence>
<feature type="transmembrane region" description="Helical" evidence="3">
    <location>
        <begin position="426"/>
        <end position="449"/>
    </location>
</feature>
<sequence length="783" mass="90396">MHMRKRKFYKDTSLPKDGNDLVMDYDMGDLIQEVRPYRNATEELEFEDITSRQQSDRQQDDIDEWLSSKKSTRRPSDSGNYISNRQLYDSEINGTGISYSDRNRNTHSNTNINKRTDKDIHHDYRTGIEQLSQIRQEKGPVKPFKSRAEEVKYQFSEKKRQEEIRKFTRQRQQENRIQRQKDEDRRRTEELKKLFDLDDGDDYRDSLIEEDLRNLRSINGLGRNNTTRKEAARDRQSSSKDRNTNRSISDQYSNEKYNKDSYRKDTYSIDSYSKDKSDKDRSENYDLDEDYLTNDSFRKENYKDDTDKDNLNKKNLYNAELNKKVSRRKDYESSEYDGGFKGVLDTDSNSGNARDIVKRDNADQRHDEENINARISKTYDDDEEDFIDAGGFDPSKIKSGGAKIQESQYHSHRHHSHSRKGRAFRIIRNILLVSMAVVIGFAGIGYGAYKLMDYTGGLSLYQRTKEQAPDLSQASLYEQVTIDDDQMPLSASAWQPGWIRYDGKTYAYNTNLLTFLVLGIDSMDEVHEAEDGLSGGQSDAMFFLVLDPDNKDIKIIAINRNTMTDIDVYNEEGVYVGTGEAQICLQHGFGDGLEESCVRTVKTVKNLFHELPINGYISINMGAIPTVNDTVGGVTLKVKYDLPAAGQYRSLRKGDTVTLSGDDAYWYTQHRDINDDFSANERLERQLQYLIEFIPSLQERVKEDPKSIASVYNALSPYMVTDIGLNEAVYLGNEAAQYSFDSANIYQMKGESIIGRSGFEEFIYDEDGLYDLIIDVFYTEVDA</sequence>
<dbReference type="Proteomes" id="UP000182584">
    <property type="component" value="Unassembled WGS sequence"/>
</dbReference>
<dbReference type="AlphaFoldDB" id="A0A1H9NV66"/>
<name>A0A1H9NV66_BUTFI</name>
<keyword evidence="3" id="KW-0812">Transmembrane</keyword>